<dbReference type="Pfam" id="PF02652">
    <property type="entry name" value="Lactate_perm"/>
    <property type="match status" value="2"/>
</dbReference>
<dbReference type="PANTHER" id="PTHR30003">
    <property type="entry name" value="L-LACTATE PERMEASE"/>
    <property type="match status" value="1"/>
</dbReference>
<keyword evidence="6 8" id="KW-1133">Transmembrane helix</keyword>
<feature type="transmembrane region" description="Helical" evidence="8">
    <location>
        <begin position="468"/>
        <end position="489"/>
    </location>
</feature>
<feature type="transmembrane region" description="Helical" evidence="8">
    <location>
        <begin position="501"/>
        <end position="522"/>
    </location>
</feature>
<comment type="function">
    <text evidence="8">Uptake of L-lactate across the membrane. Can also transport D-lactate and glycolate.</text>
</comment>
<evidence type="ECO:0000256" key="1">
    <source>
        <dbReference type="ARBA" id="ARBA00004651"/>
    </source>
</evidence>
<protein>
    <recommendedName>
        <fullName evidence="8">L-lactate permease</fullName>
    </recommendedName>
</protein>
<dbReference type="RefSeq" id="WP_183223691.1">
    <property type="nucleotide sequence ID" value="NZ_BMPW01000014.1"/>
</dbReference>
<name>A0A7W5FGY1_9ACTN</name>
<dbReference type="Proteomes" id="UP000590749">
    <property type="component" value="Unassembled WGS sequence"/>
</dbReference>
<keyword evidence="7 8" id="KW-0472">Membrane</keyword>
<keyword evidence="11" id="KW-1185">Reference proteome</keyword>
<keyword evidence="3 8" id="KW-0813">Transport</keyword>
<dbReference type="GO" id="GO:0015129">
    <property type="term" value="F:lactate transmembrane transporter activity"/>
    <property type="evidence" value="ECO:0007669"/>
    <property type="project" value="UniProtKB-UniRule"/>
</dbReference>
<comment type="similarity">
    <text evidence="2 8">Belongs to the lactate permease family.</text>
</comment>
<evidence type="ECO:0000256" key="9">
    <source>
        <dbReference type="SAM" id="MobiDB-lite"/>
    </source>
</evidence>
<accession>A0A7W5FGY1</accession>
<keyword evidence="4 8" id="KW-1003">Cell membrane</keyword>
<evidence type="ECO:0000256" key="4">
    <source>
        <dbReference type="ARBA" id="ARBA00022475"/>
    </source>
</evidence>
<feature type="transmembrane region" description="Helical" evidence="8">
    <location>
        <begin position="44"/>
        <end position="65"/>
    </location>
</feature>
<feature type="compositionally biased region" description="Low complexity" evidence="9">
    <location>
        <begin position="355"/>
        <end position="372"/>
    </location>
</feature>
<feature type="transmembrane region" description="Helical" evidence="8">
    <location>
        <begin position="624"/>
        <end position="643"/>
    </location>
</feature>
<organism evidence="10 11">
    <name type="scientific">Actinoplanes campanulatus</name>
    <dbReference type="NCBI Taxonomy" id="113559"/>
    <lineage>
        <taxon>Bacteria</taxon>
        <taxon>Bacillati</taxon>
        <taxon>Actinomycetota</taxon>
        <taxon>Actinomycetes</taxon>
        <taxon>Micromonosporales</taxon>
        <taxon>Micromonosporaceae</taxon>
        <taxon>Actinoplanes</taxon>
    </lineage>
</organism>
<feature type="transmembrane region" description="Helical" evidence="8">
    <location>
        <begin position="15"/>
        <end position="37"/>
    </location>
</feature>
<feature type="transmembrane region" description="Helical" evidence="8">
    <location>
        <begin position="264"/>
        <end position="281"/>
    </location>
</feature>
<gene>
    <name evidence="10" type="ORF">FHR83_005706</name>
</gene>
<dbReference type="AlphaFoldDB" id="A0A7W5FGY1"/>
<feature type="transmembrane region" description="Helical" evidence="8">
    <location>
        <begin position="534"/>
        <end position="556"/>
    </location>
</feature>
<evidence type="ECO:0000256" key="5">
    <source>
        <dbReference type="ARBA" id="ARBA00022692"/>
    </source>
</evidence>
<feature type="region of interest" description="Disordered" evidence="9">
    <location>
        <begin position="285"/>
        <end position="390"/>
    </location>
</feature>
<dbReference type="GO" id="GO:0005886">
    <property type="term" value="C:plasma membrane"/>
    <property type="evidence" value="ECO:0007669"/>
    <property type="project" value="UniProtKB-SubCell"/>
</dbReference>
<evidence type="ECO:0000256" key="6">
    <source>
        <dbReference type="ARBA" id="ARBA00022989"/>
    </source>
</evidence>
<feature type="transmembrane region" description="Helical" evidence="8">
    <location>
        <begin position="206"/>
        <end position="226"/>
    </location>
</feature>
<sequence>MAVMFEQFQIVTDPVAGSVALSAIFAALPLLTLFVLLGVVRMRAWLAGIVSLGVALVVAVAVYSMPAGQALLSASEGAAFGFFPILWIVINAIWVYNLTVVSGHFDVLRRSMERVSPDMRIQAIIVAFCFGALLEALAGFGTPVAVTVVMLMALGFRPLRAAAVALIANTAPVAYGALATPIVTLGTVTSGAVADPRLNTDTLGAMVGRQTPILAVVVPLVLVAVVDGRRGVRQTWPVALVAGLTFGVGQFVASNYVSVPLTDIIAALVSAAAVVLLLRVWRPSESPDLHATPDADPARQAGAARSSGPPAGGEPSGVGGRPSAGPGPSGDPGAGGSPGVAGSAGVPADGGGSTGVPASASSPAGVSASVGAASGGSATGGDPAEVGGERVPAGAVTATEVRRDPPVEVFRAYAPYLIIIVIFSIANLGPVKEALAQEPWTVVFPWPGLDVLGANGKPLSSTNFTFGWLPAAGTLMILAGILTALVLRIRPGAAVRAYGRTYVELRHAIVTVMAVLALAYVLNQSGQTATLGELFAQAGVVFVFLSSILGWIGVAVTGSDTSSNALFGALQVQAAAKAGLDPVLLAAANSSGGVLGKMISPQNLAIAASAVGMAGKEGDIFRRVVGWSLVLLLFMCVLVTLQGTPVLDWMVPR</sequence>
<dbReference type="InterPro" id="IPR003804">
    <property type="entry name" value="Lactate_perm"/>
</dbReference>
<dbReference type="GO" id="GO:0015295">
    <property type="term" value="F:solute:proton symporter activity"/>
    <property type="evidence" value="ECO:0007669"/>
    <property type="project" value="TreeGrafter"/>
</dbReference>
<feature type="compositionally biased region" description="Gly residues" evidence="9">
    <location>
        <begin position="310"/>
        <end position="339"/>
    </location>
</feature>
<feature type="transmembrane region" description="Helical" evidence="8">
    <location>
        <begin position="412"/>
        <end position="431"/>
    </location>
</feature>
<dbReference type="PANTHER" id="PTHR30003:SF0">
    <property type="entry name" value="GLYCOLATE PERMEASE GLCA-RELATED"/>
    <property type="match status" value="1"/>
</dbReference>
<evidence type="ECO:0000256" key="8">
    <source>
        <dbReference type="RuleBase" id="RU365092"/>
    </source>
</evidence>
<reference evidence="10 11" key="1">
    <citation type="submission" date="2020-08" db="EMBL/GenBank/DDBJ databases">
        <title>Genomic Encyclopedia of Type Strains, Phase III (KMG-III): the genomes of soil and plant-associated and newly described type strains.</title>
        <authorList>
            <person name="Whitman W."/>
        </authorList>
    </citation>
    <scope>NUCLEOTIDE SEQUENCE [LARGE SCALE GENOMIC DNA]</scope>
    <source>
        <strain evidence="10 11">CECT 3287</strain>
    </source>
</reference>
<evidence type="ECO:0000313" key="11">
    <source>
        <dbReference type="Proteomes" id="UP000590749"/>
    </source>
</evidence>
<feature type="compositionally biased region" description="Basic and acidic residues" evidence="9">
    <location>
        <begin position="285"/>
        <end position="297"/>
    </location>
</feature>
<feature type="transmembrane region" description="Helical" evidence="8">
    <location>
        <begin position="119"/>
        <end position="138"/>
    </location>
</feature>
<feature type="transmembrane region" description="Helical" evidence="8">
    <location>
        <begin position="77"/>
        <end position="98"/>
    </location>
</feature>
<evidence type="ECO:0000256" key="7">
    <source>
        <dbReference type="ARBA" id="ARBA00023136"/>
    </source>
</evidence>
<proteinExistence type="inferred from homology"/>
<evidence type="ECO:0000313" key="10">
    <source>
        <dbReference type="EMBL" id="MBB3098021.1"/>
    </source>
</evidence>
<comment type="subcellular location">
    <subcellularLocation>
        <location evidence="1 8">Cell membrane</location>
        <topology evidence="1 8">Multi-pass membrane protein</topology>
    </subcellularLocation>
</comment>
<dbReference type="EMBL" id="JACHXF010000013">
    <property type="protein sequence ID" value="MBB3098021.1"/>
    <property type="molecule type" value="Genomic_DNA"/>
</dbReference>
<keyword evidence="5 8" id="KW-0812">Transmembrane</keyword>
<evidence type="ECO:0000256" key="3">
    <source>
        <dbReference type="ARBA" id="ARBA00022448"/>
    </source>
</evidence>
<evidence type="ECO:0000256" key="2">
    <source>
        <dbReference type="ARBA" id="ARBA00010100"/>
    </source>
</evidence>
<feature type="transmembrane region" description="Helical" evidence="8">
    <location>
        <begin position="238"/>
        <end position="258"/>
    </location>
</feature>
<comment type="caution">
    <text evidence="10">The sequence shown here is derived from an EMBL/GenBank/DDBJ whole genome shotgun (WGS) entry which is preliminary data.</text>
</comment>